<protein>
    <recommendedName>
        <fullName evidence="1">C-type lectin domain-containing protein</fullName>
    </recommendedName>
</protein>
<proteinExistence type="predicted"/>
<name>A7TAH3_NEMVE</name>
<dbReference type="PROSITE" id="PS50041">
    <property type="entry name" value="C_TYPE_LECTIN_2"/>
    <property type="match status" value="1"/>
</dbReference>
<dbReference type="AlphaFoldDB" id="A7TAH3"/>
<dbReference type="SUPFAM" id="SSF56436">
    <property type="entry name" value="C-type lectin-like"/>
    <property type="match status" value="1"/>
</dbReference>
<evidence type="ECO:0000259" key="1">
    <source>
        <dbReference type="PROSITE" id="PS50041"/>
    </source>
</evidence>
<dbReference type="InterPro" id="IPR001304">
    <property type="entry name" value="C-type_lectin-like"/>
</dbReference>
<dbReference type="InParanoid" id="A7TAH3"/>
<dbReference type="SMART" id="SM00034">
    <property type="entry name" value="CLECT"/>
    <property type="match status" value="1"/>
</dbReference>
<gene>
    <name evidence="2" type="ORF">NEMVEDRAFT_v1g7634</name>
</gene>
<dbReference type="Proteomes" id="UP000001593">
    <property type="component" value="Unassembled WGS sequence"/>
</dbReference>
<sequence length="96" mass="10826">LAGDCSVGWEALGGLCYKFIVSSLTVRGQSWENAENLCQSYGGHLASISDQSEQNFITGRIKQYTNEHFWVGFNDRANESSYNWTDGTAKPFYTNW</sequence>
<dbReference type="InterPro" id="IPR016187">
    <property type="entry name" value="CTDL_fold"/>
</dbReference>
<dbReference type="EMBL" id="DS474126">
    <property type="protein sequence ID" value="EDO26998.1"/>
    <property type="molecule type" value="Genomic_DNA"/>
</dbReference>
<feature type="domain" description="C-type lectin" evidence="1">
    <location>
        <begin position="12"/>
        <end position="96"/>
    </location>
</feature>
<accession>A7TAH3</accession>
<reference evidence="2 3" key="1">
    <citation type="journal article" date="2007" name="Science">
        <title>Sea anemone genome reveals ancestral eumetazoan gene repertoire and genomic organization.</title>
        <authorList>
            <person name="Putnam N.H."/>
            <person name="Srivastava M."/>
            <person name="Hellsten U."/>
            <person name="Dirks B."/>
            <person name="Chapman J."/>
            <person name="Salamov A."/>
            <person name="Terry A."/>
            <person name="Shapiro H."/>
            <person name="Lindquist E."/>
            <person name="Kapitonov V.V."/>
            <person name="Jurka J."/>
            <person name="Genikhovich G."/>
            <person name="Grigoriev I.V."/>
            <person name="Lucas S.M."/>
            <person name="Steele R.E."/>
            <person name="Finnerty J.R."/>
            <person name="Technau U."/>
            <person name="Martindale M.Q."/>
            <person name="Rokhsar D.S."/>
        </authorList>
    </citation>
    <scope>NUCLEOTIDE SEQUENCE [LARGE SCALE GENOMIC DNA]</scope>
    <source>
        <strain evidence="3">CH2 X CH6</strain>
    </source>
</reference>
<evidence type="ECO:0000313" key="3">
    <source>
        <dbReference type="Proteomes" id="UP000001593"/>
    </source>
</evidence>
<feature type="non-terminal residue" evidence="2">
    <location>
        <position position="96"/>
    </location>
</feature>
<dbReference type="PhylomeDB" id="A7TAH3"/>
<dbReference type="CDD" id="cd00037">
    <property type="entry name" value="CLECT"/>
    <property type="match status" value="1"/>
</dbReference>
<dbReference type="FunCoup" id="A7TAH3">
    <property type="interactions" value="15"/>
</dbReference>
<feature type="non-terminal residue" evidence="2">
    <location>
        <position position="1"/>
    </location>
</feature>
<dbReference type="HOGENOM" id="CLU_049894_17_1_1"/>
<dbReference type="OMA" id="IAYHESC"/>
<evidence type="ECO:0000313" key="2">
    <source>
        <dbReference type="EMBL" id="EDO26998.1"/>
    </source>
</evidence>
<organism evidence="2 3">
    <name type="scientific">Nematostella vectensis</name>
    <name type="common">Starlet sea anemone</name>
    <dbReference type="NCBI Taxonomy" id="45351"/>
    <lineage>
        <taxon>Eukaryota</taxon>
        <taxon>Metazoa</taxon>
        <taxon>Cnidaria</taxon>
        <taxon>Anthozoa</taxon>
        <taxon>Hexacorallia</taxon>
        <taxon>Actiniaria</taxon>
        <taxon>Edwardsiidae</taxon>
        <taxon>Nematostella</taxon>
    </lineage>
</organism>
<dbReference type="Pfam" id="PF00059">
    <property type="entry name" value="Lectin_C"/>
    <property type="match status" value="1"/>
</dbReference>
<dbReference type="InterPro" id="IPR050111">
    <property type="entry name" value="C-type_lectin/snaclec_domain"/>
</dbReference>
<keyword evidence="3" id="KW-1185">Reference proteome</keyword>
<dbReference type="PANTHER" id="PTHR22803">
    <property type="entry name" value="MANNOSE, PHOSPHOLIPASE, LECTIN RECEPTOR RELATED"/>
    <property type="match status" value="1"/>
</dbReference>
<dbReference type="Gene3D" id="3.10.100.10">
    <property type="entry name" value="Mannose-Binding Protein A, subunit A"/>
    <property type="match status" value="1"/>
</dbReference>
<dbReference type="InterPro" id="IPR016186">
    <property type="entry name" value="C-type_lectin-like/link_sf"/>
</dbReference>